<evidence type="ECO:0000259" key="1">
    <source>
        <dbReference type="PROSITE" id="PS50234"/>
    </source>
</evidence>
<feature type="domain" description="VWFA" evidence="1">
    <location>
        <begin position="90"/>
        <end position="261"/>
    </location>
</feature>
<dbReference type="InterPro" id="IPR051266">
    <property type="entry name" value="CLCR"/>
</dbReference>
<comment type="caution">
    <text evidence="2">The sequence shown here is derived from an EMBL/GenBank/DDBJ whole genome shotgun (WGS) entry which is preliminary data.</text>
</comment>
<dbReference type="EMBL" id="MPUH01000072">
    <property type="protein sequence ID" value="OMJ91907.1"/>
    <property type="molecule type" value="Genomic_DNA"/>
</dbReference>
<dbReference type="Pfam" id="PF13768">
    <property type="entry name" value="VWA_3"/>
    <property type="match status" value="1"/>
</dbReference>
<name>A0A1R2CSC7_9CILI</name>
<dbReference type="PANTHER" id="PTHR10579:SF43">
    <property type="entry name" value="ZINC FINGER (C3HC4-TYPE RING FINGER) FAMILY PROTEIN"/>
    <property type="match status" value="1"/>
</dbReference>
<keyword evidence="3" id="KW-1185">Reference proteome</keyword>
<dbReference type="Gene3D" id="3.40.50.410">
    <property type="entry name" value="von Willebrand factor, type A domain"/>
    <property type="match status" value="1"/>
</dbReference>
<evidence type="ECO:0000313" key="2">
    <source>
        <dbReference type="EMBL" id="OMJ91907.1"/>
    </source>
</evidence>
<dbReference type="PROSITE" id="PS50234">
    <property type="entry name" value="VWFA"/>
    <property type="match status" value="1"/>
</dbReference>
<dbReference type="AlphaFoldDB" id="A0A1R2CSC7"/>
<organism evidence="2 3">
    <name type="scientific">Stentor coeruleus</name>
    <dbReference type="NCBI Taxonomy" id="5963"/>
    <lineage>
        <taxon>Eukaryota</taxon>
        <taxon>Sar</taxon>
        <taxon>Alveolata</taxon>
        <taxon>Ciliophora</taxon>
        <taxon>Postciliodesmatophora</taxon>
        <taxon>Heterotrichea</taxon>
        <taxon>Heterotrichida</taxon>
        <taxon>Stentoridae</taxon>
        <taxon>Stentor</taxon>
    </lineage>
</organism>
<dbReference type="Proteomes" id="UP000187209">
    <property type="component" value="Unassembled WGS sequence"/>
</dbReference>
<gene>
    <name evidence="2" type="ORF">SteCoe_5467</name>
</gene>
<proteinExistence type="predicted"/>
<dbReference type="InterPro" id="IPR036465">
    <property type="entry name" value="vWFA_dom_sf"/>
</dbReference>
<sequence>MGSKLIRDCCETKNSASSINISSDISRKFMQEDDEPVSVAPASFSKFLSNSKLRINFATNYIHLTSSIPVDLPVLLTFDCALPTERLGCDIVFIIELTSHVSKLWLDEIRKCLFYTLNELTENDRMSIVTYGSNIKKQCGLVKTNLAGKTKLDMIIKKLKGIGSAEIIDGIRLALKVLKNRIYINNIASVILFSASHDQNPCSVLDRAKLSMDEYRDLEFSFNSIGLGFTHDSGLLNFYSLTGNYYPIYDSKNLYSRFPEICKCALTGKIHNIYLTFSASSNLSVDFPRIFEHPKSVEFGKRLAVVFLISTKNENYDVNERIQVTVKISHKFECFECYGNIDAYGSKWIMEEIEIDEGVMIEYYKEKIIEVLYEMLDNDYNRAKIMLENAVGEIRNSWLQNSINLTALLSEVNQLQEEIYSENEWSDRIRTKIFAFIRKFWGKQFLS</sequence>
<protein>
    <recommendedName>
        <fullName evidence="1">VWFA domain-containing protein</fullName>
    </recommendedName>
</protein>
<dbReference type="OrthoDB" id="299997at2759"/>
<dbReference type="InterPro" id="IPR002035">
    <property type="entry name" value="VWF_A"/>
</dbReference>
<dbReference type="PANTHER" id="PTHR10579">
    <property type="entry name" value="CALCIUM-ACTIVATED CHLORIDE CHANNEL REGULATOR"/>
    <property type="match status" value="1"/>
</dbReference>
<reference evidence="2 3" key="1">
    <citation type="submission" date="2016-11" db="EMBL/GenBank/DDBJ databases">
        <title>The macronuclear genome of Stentor coeruleus: a giant cell with tiny introns.</title>
        <authorList>
            <person name="Slabodnick M."/>
            <person name="Ruby J.G."/>
            <person name="Reiff S.B."/>
            <person name="Swart E.C."/>
            <person name="Gosai S."/>
            <person name="Prabakaran S."/>
            <person name="Witkowska E."/>
            <person name="Larue G.E."/>
            <person name="Fisher S."/>
            <person name="Freeman R.M."/>
            <person name="Gunawardena J."/>
            <person name="Chu W."/>
            <person name="Stover N.A."/>
            <person name="Gregory B.D."/>
            <person name="Nowacki M."/>
            <person name="Derisi J."/>
            <person name="Roy S.W."/>
            <person name="Marshall W.F."/>
            <person name="Sood P."/>
        </authorList>
    </citation>
    <scope>NUCLEOTIDE SEQUENCE [LARGE SCALE GENOMIC DNA]</scope>
    <source>
        <strain evidence="2">WM001</strain>
    </source>
</reference>
<evidence type="ECO:0000313" key="3">
    <source>
        <dbReference type="Proteomes" id="UP000187209"/>
    </source>
</evidence>
<accession>A0A1R2CSC7</accession>
<dbReference type="SUPFAM" id="SSF53300">
    <property type="entry name" value="vWA-like"/>
    <property type="match status" value="1"/>
</dbReference>